<name>E4X320_OIKDI</name>
<dbReference type="InParanoid" id="E4X320"/>
<reference evidence="4" key="1">
    <citation type="journal article" date="2010" name="Science">
        <title>Plasticity of animal genome architecture unmasked by rapid evolution of a pelagic tunicate.</title>
        <authorList>
            <person name="Denoeud F."/>
            <person name="Henriet S."/>
            <person name="Mungpakdee S."/>
            <person name="Aury J.M."/>
            <person name="Da Silva C."/>
            <person name="Brinkmann H."/>
            <person name="Mikhaleva J."/>
            <person name="Olsen L.C."/>
            <person name="Jubin C."/>
            <person name="Canestro C."/>
            <person name="Bouquet J.M."/>
            <person name="Danks G."/>
            <person name="Poulain J."/>
            <person name="Campsteijn C."/>
            <person name="Adamski M."/>
            <person name="Cross I."/>
            <person name="Yadetie F."/>
            <person name="Muffato M."/>
            <person name="Louis A."/>
            <person name="Butcher S."/>
            <person name="Tsagkogeorga G."/>
            <person name="Konrad A."/>
            <person name="Singh S."/>
            <person name="Jensen M.F."/>
            <person name="Cong E.H."/>
            <person name="Eikeseth-Otteraa H."/>
            <person name="Noel B."/>
            <person name="Anthouard V."/>
            <person name="Porcel B.M."/>
            <person name="Kachouri-Lafond R."/>
            <person name="Nishino A."/>
            <person name="Ugolini M."/>
            <person name="Chourrout P."/>
            <person name="Nishida H."/>
            <person name="Aasland R."/>
            <person name="Huzurbazar S."/>
            <person name="Westhof E."/>
            <person name="Delsuc F."/>
            <person name="Lehrach H."/>
            <person name="Reinhardt R."/>
            <person name="Weissenbach J."/>
            <person name="Roy S.W."/>
            <person name="Artiguenave F."/>
            <person name="Postlethwait J.H."/>
            <person name="Manak J.R."/>
            <person name="Thompson E.M."/>
            <person name="Jaillon O."/>
            <person name="Du Pasquier L."/>
            <person name="Boudinot P."/>
            <person name="Liberles D.A."/>
            <person name="Volff J.N."/>
            <person name="Philippe H."/>
            <person name="Lenhard B."/>
            <person name="Roest Crollius H."/>
            <person name="Wincker P."/>
            <person name="Chourrout D."/>
        </authorList>
    </citation>
    <scope>NUCLEOTIDE SEQUENCE [LARGE SCALE GENOMIC DNA]</scope>
</reference>
<dbReference type="InterPro" id="IPR002172">
    <property type="entry name" value="LDrepeatLR_classA_rpt"/>
</dbReference>
<dbReference type="PROSITE" id="PS50068">
    <property type="entry name" value="LDLRA_2"/>
    <property type="match status" value="1"/>
</dbReference>
<dbReference type="SMART" id="SM00192">
    <property type="entry name" value="LDLa"/>
    <property type="match status" value="1"/>
</dbReference>
<gene>
    <name evidence="4" type="ORF">GSOID_T00017654001</name>
    <name evidence="5" type="ORF">GSOID_T00028446001</name>
</gene>
<dbReference type="Proteomes" id="UP000001307">
    <property type="component" value="Unassembled WGS sequence"/>
</dbReference>
<keyword evidence="1 2" id="KW-1015">Disulfide bond</keyword>
<proteinExistence type="predicted"/>
<evidence type="ECO:0000256" key="1">
    <source>
        <dbReference type="ARBA" id="ARBA00023157"/>
    </source>
</evidence>
<comment type="caution">
    <text evidence="2">Lacks conserved residue(s) required for the propagation of feature annotation.</text>
</comment>
<dbReference type="CDD" id="cd00112">
    <property type="entry name" value="LDLa"/>
    <property type="match status" value="1"/>
</dbReference>
<dbReference type="AlphaFoldDB" id="E4X320"/>
<dbReference type="Gene3D" id="4.10.400.10">
    <property type="entry name" value="Low-density Lipoprotein Receptor"/>
    <property type="match status" value="1"/>
</dbReference>
<keyword evidence="6" id="KW-1185">Reference proteome</keyword>
<keyword evidence="3" id="KW-0732">Signal</keyword>
<dbReference type="EMBL" id="FN654704">
    <property type="protein sequence ID" value="CBY35970.1"/>
    <property type="molecule type" value="Genomic_DNA"/>
</dbReference>
<protein>
    <submittedName>
        <fullName evidence="4">Uncharacterized protein</fullName>
    </submittedName>
</protein>
<feature type="signal peptide" evidence="3">
    <location>
        <begin position="1"/>
        <end position="17"/>
    </location>
</feature>
<evidence type="ECO:0000313" key="6">
    <source>
        <dbReference type="Proteomes" id="UP000001307"/>
    </source>
</evidence>
<evidence type="ECO:0000313" key="5">
    <source>
        <dbReference type="EMBL" id="CBY35970.1"/>
    </source>
</evidence>
<feature type="disulfide bond" evidence="2">
    <location>
        <begin position="49"/>
        <end position="64"/>
    </location>
</feature>
<evidence type="ECO:0000313" key="4">
    <source>
        <dbReference type="EMBL" id="CBY18023.1"/>
    </source>
</evidence>
<feature type="chain" id="PRO_5007653893" evidence="3">
    <location>
        <begin position="18"/>
        <end position="221"/>
    </location>
</feature>
<sequence length="221" mass="24750">MIKKVFFVILLFEQITAQFLGCTSAQFSVLKYIKSCQTSRTCVDMRSVCDCEKDCPGGEDELNCPSEIITLLENLGKTCSVAPESDICDEFKESSDCECRGLDGGELECFANNKCRTRTTCCPDPSYFYCHPTSVTEYSQARCLPKEIACNSDLLRLMTDCRNAPSEQYNATYCQEEPEEIFCAVDEVCSVQAQIDKETSSAPNFAIACYLLLISFFAFIF</sequence>
<dbReference type="EMBL" id="FN653023">
    <property type="protein sequence ID" value="CBY18023.1"/>
    <property type="molecule type" value="Genomic_DNA"/>
</dbReference>
<dbReference type="SUPFAM" id="SSF57424">
    <property type="entry name" value="LDL receptor-like module"/>
    <property type="match status" value="1"/>
</dbReference>
<accession>E4X320</accession>
<dbReference type="OrthoDB" id="9990982at2759"/>
<evidence type="ECO:0000256" key="2">
    <source>
        <dbReference type="PROSITE-ProRule" id="PRU00124"/>
    </source>
</evidence>
<dbReference type="InterPro" id="IPR036055">
    <property type="entry name" value="LDL_receptor-like_sf"/>
</dbReference>
<dbReference type="Proteomes" id="UP000011014">
    <property type="component" value="Unassembled WGS sequence"/>
</dbReference>
<evidence type="ECO:0000256" key="3">
    <source>
        <dbReference type="SAM" id="SignalP"/>
    </source>
</evidence>
<organism evidence="4">
    <name type="scientific">Oikopleura dioica</name>
    <name type="common">Tunicate</name>
    <dbReference type="NCBI Taxonomy" id="34765"/>
    <lineage>
        <taxon>Eukaryota</taxon>
        <taxon>Metazoa</taxon>
        <taxon>Chordata</taxon>
        <taxon>Tunicata</taxon>
        <taxon>Appendicularia</taxon>
        <taxon>Copelata</taxon>
        <taxon>Oikopleuridae</taxon>
        <taxon>Oikopleura</taxon>
    </lineage>
</organism>